<dbReference type="SUPFAM" id="SSF103481">
    <property type="entry name" value="Multidrug resistance efflux transporter EmrE"/>
    <property type="match status" value="2"/>
</dbReference>
<feature type="transmembrane region" description="Helical" evidence="6">
    <location>
        <begin position="15"/>
        <end position="36"/>
    </location>
</feature>
<feature type="transmembrane region" description="Helical" evidence="6">
    <location>
        <begin position="135"/>
        <end position="153"/>
    </location>
</feature>
<dbReference type="InterPro" id="IPR037185">
    <property type="entry name" value="EmrE-like"/>
</dbReference>
<feature type="transmembrane region" description="Helical" evidence="6">
    <location>
        <begin position="78"/>
        <end position="101"/>
    </location>
</feature>
<evidence type="ECO:0000256" key="3">
    <source>
        <dbReference type="ARBA" id="ARBA00022692"/>
    </source>
</evidence>
<keyword evidence="3 6" id="KW-0812">Transmembrane</keyword>
<evidence type="ECO:0000313" key="8">
    <source>
        <dbReference type="EMBL" id="MBE1506120.1"/>
    </source>
</evidence>
<evidence type="ECO:0000259" key="7">
    <source>
        <dbReference type="Pfam" id="PF00892"/>
    </source>
</evidence>
<protein>
    <submittedName>
        <fullName evidence="8">Drug/metabolite transporter (DMT)-like permease</fullName>
    </submittedName>
</protein>
<dbReference type="PANTHER" id="PTHR22911">
    <property type="entry name" value="ACYL-MALONYL CONDENSING ENZYME-RELATED"/>
    <property type="match status" value="1"/>
</dbReference>
<dbReference type="Pfam" id="PF00892">
    <property type="entry name" value="EamA"/>
    <property type="match status" value="2"/>
</dbReference>
<keyword evidence="9" id="KW-1185">Reference proteome</keyword>
<feature type="transmembrane region" description="Helical" evidence="6">
    <location>
        <begin position="280"/>
        <end position="298"/>
    </location>
</feature>
<gene>
    <name evidence="8" type="ORF">H4W29_003301</name>
</gene>
<comment type="caution">
    <text evidence="8">The sequence shown here is derived from an EMBL/GenBank/DDBJ whole genome shotgun (WGS) entry which is preliminary data.</text>
</comment>
<comment type="similarity">
    <text evidence="2">Belongs to the drug/metabolite transporter (DMT) superfamily. 10 TMS drug/metabolite exporter (DME) (TC 2.A.7.3) family.</text>
</comment>
<dbReference type="PANTHER" id="PTHR22911:SF6">
    <property type="entry name" value="SOLUTE CARRIER FAMILY 35 MEMBER G1"/>
    <property type="match status" value="1"/>
</dbReference>
<proteinExistence type="inferred from homology"/>
<feature type="transmembrane region" description="Helical" evidence="6">
    <location>
        <begin position="48"/>
        <end position="66"/>
    </location>
</feature>
<evidence type="ECO:0000256" key="5">
    <source>
        <dbReference type="ARBA" id="ARBA00023136"/>
    </source>
</evidence>
<feature type="domain" description="EamA" evidence="7">
    <location>
        <begin position="17"/>
        <end position="149"/>
    </location>
</feature>
<sequence>MTSLSYSRHPASSEVTFGLLFMLLSVLISPLIDIFSKLATTTISSTEVAGFRFVIQSLTMLPFIFLRGARIQFSLKQSWYHAIRGAMVTISMICFVTTLKVMAVADAIAIFFVEPIILTILGSIFLKETIGWRRYSACAVGFLGAMLIIQPSFEEVGYIALLPVVSAFCIAVFALMTRVLSHREDPWAMQFQTGLWGIFFCAVILFFGYGSGSDIVDTTMPDLPAFGYLLGTGIAAAITGILAAYAYRAAPASTLAPLQYLEIVSATVFAWLVFADFPDALKWLGILIVIASGLYIIWRERRFASKPVSDTSEATRAP</sequence>
<feature type="transmembrane region" description="Helical" evidence="6">
    <location>
        <begin position="159"/>
        <end position="181"/>
    </location>
</feature>
<comment type="subcellular location">
    <subcellularLocation>
        <location evidence="1">Membrane</location>
        <topology evidence="1">Multi-pass membrane protein</topology>
    </subcellularLocation>
</comment>
<feature type="transmembrane region" description="Helical" evidence="6">
    <location>
        <begin position="193"/>
        <end position="210"/>
    </location>
</feature>
<evidence type="ECO:0000256" key="4">
    <source>
        <dbReference type="ARBA" id="ARBA00022989"/>
    </source>
</evidence>
<evidence type="ECO:0000313" key="9">
    <source>
        <dbReference type="Proteomes" id="UP000620262"/>
    </source>
</evidence>
<keyword evidence="5 6" id="KW-0472">Membrane</keyword>
<dbReference type="InterPro" id="IPR000620">
    <property type="entry name" value="EamA_dom"/>
</dbReference>
<name>A0ABR9ISE6_RHIVS</name>
<feature type="transmembrane region" description="Helical" evidence="6">
    <location>
        <begin position="225"/>
        <end position="247"/>
    </location>
</feature>
<organism evidence="8 9">
    <name type="scientific">Rhizobium viscosum</name>
    <name type="common">Arthrobacter viscosus</name>
    <dbReference type="NCBI Taxonomy" id="1673"/>
    <lineage>
        <taxon>Bacteria</taxon>
        <taxon>Pseudomonadati</taxon>
        <taxon>Pseudomonadota</taxon>
        <taxon>Alphaproteobacteria</taxon>
        <taxon>Hyphomicrobiales</taxon>
        <taxon>Rhizobiaceae</taxon>
        <taxon>Rhizobium/Agrobacterium group</taxon>
        <taxon>Rhizobium</taxon>
    </lineage>
</organism>
<dbReference type="Proteomes" id="UP000620262">
    <property type="component" value="Unassembled WGS sequence"/>
</dbReference>
<dbReference type="RefSeq" id="WP_192729866.1">
    <property type="nucleotide sequence ID" value="NZ_BAAAVL010000005.1"/>
</dbReference>
<reference evidence="8 9" key="1">
    <citation type="submission" date="2020-10" db="EMBL/GenBank/DDBJ databases">
        <title>Sequencing the genomes of 1000 actinobacteria strains.</title>
        <authorList>
            <person name="Klenk H.-P."/>
        </authorList>
    </citation>
    <scope>NUCLEOTIDE SEQUENCE [LARGE SCALE GENOMIC DNA]</scope>
    <source>
        <strain evidence="8 9">DSM 7307</strain>
    </source>
</reference>
<keyword evidence="4 6" id="KW-1133">Transmembrane helix</keyword>
<feature type="transmembrane region" description="Helical" evidence="6">
    <location>
        <begin position="254"/>
        <end position="274"/>
    </location>
</feature>
<evidence type="ECO:0000256" key="1">
    <source>
        <dbReference type="ARBA" id="ARBA00004141"/>
    </source>
</evidence>
<dbReference type="EMBL" id="JADBEC010000001">
    <property type="protein sequence ID" value="MBE1506120.1"/>
    <property type="molecule type" value="Genomic_DNA"/>
</dbReference>
<feature type="transmembrane region" description="Helical" evidence="6">
    <location>
        <begin position="107"/>
        <end position="126"/>
    </location>
</feature>
<feature type="domain" description="EamA" evidence="7">
    <location>
        <begin position="160"/>
        <end position="296"/>
    </location>
</feature>
<evidence type="ECO:0000256" key="6">
    <source>
        <dbReference type="SAM" id="Phobius"/>
    </source>
</evidence>
<accession>A0ABR9ISE6</accession>
<evidence type="ECO:0000256" key="2">
    <source>
        <dbReference type="ARBA" id="ARBA00009853"/>
    </source>
</evidence>